<dbReference type="InterPro" id="IPR055178">
    <property type="entry name" value="RsdA/BaiN/AoA(So)-like_dom"/>
</dbReference>
<evidence type="ECO:0008006" key="8">
    <source>
        <dbReference type="Google" id="ProtNLM"/>
    </source>
</evidence>
<reference evidence="6 7" key="1">
    <citation type="journal article" date="2016" name="Nat. Commun.">
        <title>Thousands of microbial genomes shed light on interconnected biogeochemical processes in an aquifer system.</title>
        <authorList>
            <person name="Anantharaman K."/>
            <person name="Brown C.T."/>
            <person name="Hug L.A."/>
            <person name="Sharon I."/>
            <person name="Castelle C.J."/>
            <person name="Probst A.J."/>
            <person name="Thomas B.C."/>
            <person name="Singh A."/>
            <person name="Wilkins M.J."/>
            <person name="Karaoz U."/>
            <person name="Brodie E.L."/>
            <person name="Williams K.H."/>
            <person name="Hubbard S.S."/>
            <person name="Banfield J.F."/>
        </authorList>
    </citation>
    <scope>NUCLEOTIDE SEQUENCE [LARGE SCALE GENOMIC DNA]</scope>
</reference>
<feature type="domain" description="RsdA/BaiN/AoA(So)-like insert" evidence="5">
    <location>
        <begin position="201"/>
        <end position="363"/>
    </location>
</feature>
<dbReference type="InterPro" id="IPR036188">
    <property type="entry name" value="FAD/NAD-bd_sf"/>
</dbReference>
<dbReference type="Pfam" id="PF22780">
    <property type="entry name" value="HI0933_like_1st"/>
    <property type="match status" value="1"/>
</dbReference>
<dbReference type="Gene3D" id="2.40.30.10">
    <property type="entry name" value="Translation factors"/>
    <property type="match status" value="1"/>
</dbReference>
<dbReference type="PRINTS" id="PR00411">
    <property type="entry name" value="PNDRDTASEI"/>
</dbReference>
<evidence type="ECO:0000256" key="3">
    <source>
        <dbReference type="ARBA" id="ARBA00022827"/>
    </source>
</evidence>
<comment type="cofactor">
    <cofactor evidence="1">
        <name>FAD</name>
        <dbReference type="ChEBI" id="CHEBI:57692"/>
    </cofactor>
</comment>
<dbReference type="PRINTS" id="PR00368">
    <property type="entry name" value="FADPNR"/>
</dbReference>
<dbReference type="Gene3D" id="1.10.8.260">
    <property type="entry name" value="HI0933 insert domain-like"/>
    <property type="match status" value="1"/>
</dbReference>
<evidence type="ECO:0000256" key="1">
    <source>
        <dbReference type="ARBA" id="ARBA00001974"/>
    </source>
</evidence>
<feature type="domain" description="RsdA/BaiN/AoA(So)-like Rossmann fold-like" evidence="4">
    <location>
        <begin position="11"/>
        <end position="416"/>
    </location>
</feature>
<evidence type="ECO:0000313" key="7">
    <source>
        <dbReference type="Proteomes" id="UP000176865"/>
    </source>
</evidence>
<dbReference type="InterPro" id="IPR004792">
    <property type="entry name" value="BaiN-like"/>
</dbReference>
<sequence>MKKTEKQKEYDLIVIGGGPSGMMMAGRACELGARVLILEKNKHLGKKLQITGGGRCNITNAEFDVRKFLSNFPESKEFLFSPFSKFSAKDTFTFFEKKKLPLVIEARKRAFPQSQKADDVFKVLEKYIKKGEGEIKTDVQVVKMSKDGDKIISVETKNGEKYFAKNFAIATGGASASWTGSTGDGFRWLKKLGHTIKEPNANLVPLTTNDKWIHRISGLTLSFMTIRFIQNNKTKLKKTGKILFTHFGISGPLILNSAYEVKKLLEKGPVTASIDMFPDTEENDLDKRILKLFEKNKNKVLKNIFPELIQKNLAIEILNLPDINLSEREANSITKLERKNLVRKLKNLKFEITGTLGLDKAIISDGGIVLEEVNFKNMSSKIYSNLYLLGDVLNINRPSGGFSLQLCWTTGWTAGTDVGEKVAQKKKN</sequence>
<evidence type="ECO:0000259" key="4">
    <source>
        <dbReference type="Pfam" id="PF03486"/>
    </source>
</evidence>
<dbReference type="Gene3D" id="3.50.50.60">
    <property type="entry name" value="FAD/NAD(P)-binding domain"/>
    <property type="match status" value="1"/>
</dbReference>
<evidence type="ECO:0000259" key="5">
    <source>
        <dbReference type="Pfam" id="PF22780"/>
    </source>
</evidence>
<protein>
    <recommendedName>
        <fullName evidence="8">FAD-dependent oxidoreductase</fullName>
    </recommendedName>
</protein>
<organism evidence="6 7">
    <name type="scientific">Candidatus Campbellbacteria bacterium RIFCSPLOWO2_01_FULL_34_15</name>
    <dbReference type="NCBI Taxonomy" id="1797579"/>
    <lineage>
        <taxon>Bacteria</taxon>
        <taxon>Candidatus Campbelliibacteriota</taxon>
    </lineage>
</organism>
<dbReference type="EMBL" id="MFAB01000007">
    <property type="protein sequence ID" value="OGD69118.1"/>
    <property type="molecule type" value="Genomic_DNA"/>
</dbReference>
<dbReference type="NCBIfam" id="TIGR00275">
    <property type="entry name" value="aminoacetone oxidase family FAD-binding enzyme"/>
    <property type="match status" value="1"/>
</dbReference>
<keyword evidence="2" id="KW-0285">Flavoprotein</keyword>
<dbReference type="AlphaFoldDB" id="A0A1F5ENZ3"/>
<dbReference type="PANTHER" id="PTHR42887">
    <property type="entry name" value="OS12G0638800 PROTEIN"/>
    <property type="match status" value="1"/>
</dbReference>
<name>A0A1F5ENZ3_9BACT</name>
<evidence type="ECO:0000313" key="6">
    <source>
        <dbReference type="EMBL" id="OGD69118.1"/>
    </source>
</evidence>
<accession>A0A1F5ENZ3</accession>
<dbReference type="InterPro" id="IPR057661">
    <property type="entry name" value="RsdA/BaiN/AoA(So)_Rossmann"/>
</dbReference>
<dbReference type="InterPro" id="IPR023166">
    <property type="entry name" value="BaiN-like_dom_sf"/>
</dbReference>
<gene>
    <name evidence="6" type="ORF">A2996_02775</name>
</gene>
<dbReference type="STRING" id="1797579.A2996_02775"/>
<dbReference type="SUPFAM" id="SSF51905">
    <property type="entry name" value="FAD/NAD(P)-binding domain"/>
    <property type="match status" value="1"/>
</dbReference>
<dbReference type="Proteomes" id="UP000176865">
    <property type="component" value="Unassembled WGS sequence"/>
</dbReference>
<comment type="caution">
    <text evidence="6">The sequence shown here is derived from an EMBL/GenBank/DDBJ whole genome shotgun (WGS) entry which is preliminary data.</text>
</comment>
<keyword evidence="3" id="KW-0274">FAD</keyword>
<evidence type="ECO:0000256" key="2">
    <source>
        <dbReference type="ARBA" id="ARBA00022630"/>
    </source>
</evidence>
<proteinExistence type="predicted"/>
<dbReference type="SUPFAM" id="SSF160996">
    <property type="entry name" value="HI0933 insert domain-like"/>
    <property type="match status" value="1"/>
</dbReference>
<dbReference type="PANTHER" id="PTHR42887:SF2">
    <property type="entry name" value="OS12G0638800 PROTEIN"/>
    <property type="match status" value="1"/>
</dbReference>
<dbReference type="Pfam" id="PF03486">
    <property type="entry name" value="HI0933_like"/>
    <property type="match status" value="1"/>
</dbReference>